<evidence type="ECO:0000256" key="1">
    <source>
        <dbReference type="SAM" id="MobiDB-lite"/>
    </source>
</evidence>
<proteinExistence type="predicted"/>
<feature type="region of interest" description="Disordered" evidence="1">
    <location>
        <begin position="14"/>
        <end position="51"/>
    </location>
</feature>
<gene>
    <name evidence="3" type="primary">LOC109395165</name>
</gene>
<evidence type="ECO:0000313" key="3">
    <source>
        <dbReference type="RefSeq" id="XP_019521533.1"/>
    </source>
</evidence>
<dbReference type="Proteomes" id="UP000694851">
    <property type="component" value="Unplaced"/>
</dbReference>
<sequence>MRKGLPWGATVSVLPAASGGDRPLARPSPHTLPAPTPCEPQNHDQPGVRWPLPHREPCDSLPCTCSARLGADHFPLRFQFPFPKEGRPPARAQDGPSQGRSSGSCGESVFFLKTSQKRPHWSPEGLGLRARKPSTRPGVWLLGHHSPPLTAPPRPTPLEQGWETAGCRLAPCSPQYIHWGTPADQDKCPSAAWTPAAGNGVRVCSWHARVSPSPWPHPHPCCGHWDSAGPTEAHPSGPSSPGPFCVGAGRPCTRLSTLHRPGTGLAAPNPGPRLALACQLAAPLVP</sequence>
<name>A0A8B7TCA1_HIPAR</name>
<dbReference type="GeneID" id="109395165"/>
<dbReference type="RefSeq" id="XP_019521533.1">
    <property type="nucleotide sequence ID" value="XM_019665988.1"/>
</dbReference>
<feature type="region of interest" description="Disordered" evidence="1">
    <location>
        <begin position="80"/>
        <end position="106"/>
    </location>
</feature>
<reference evidence="3" key="1">
    <citation type="submission" date="2025-08" db="UniProtKB">
        <authorList>
            <consortium name="RefSeq"/>
        </authorList>
    </citation>
    <scope>IDENTIFICATION</scope>
    <source>
        <tissue evidence="3">Muscle</tissue>
    </source>
</reference>
<accession>A0A8B7TCA1</accession>
<dbReference type="KEGG" id="hai:109395165"/>
<dbReference type="AlphaFoldDB" id="A0A8B7TCA1"/>
<feature type="compositionally biased region" description="Polar residues" evidence="1">
    <location>
        <begin position="95"/>
        <end position="105"/>
    </location>
</feature>
<protein>
    <submittedName>
        <fullName evidence="3">Uncharacterized protein LOC109395165</fullName>
    </submittedName>
</protein>
<organism evidence="2 3">
    <name type="scientific">Hipposideros armiger</name>
    <name type="common">Great Himalayan leaf-nosed bat</name>
    <dbReference type="NCBI Taxonomy" id="186990"/>
    <lineage>
        <taxon>Eukaryota</taxon>
        <taxon>Metazoa</taxon>
        <taxon>Chordata</taxon>
        <taxon>Craniata</taxon>
        <taxon>Vertebrata</taxon>
        <taxon>Euteleostomi</taxon>
        <taxon>Mammalia</taxon>
        <taxon>Eutheria</taxon>
        <taxon>Laurasiatheria</taxon>
        <taxon>Chiroptera</taxon>
        <taxon>Yinpterochiroptera</taxon>
        <taxon>Rhinolophoidea</taxon>
        <taxon>Hipposideridae</taxon>
        <taxon>Hipposideros</taxon>
    </lineage>
</organism>
<evidence type="ECO:0000313" key="2">
    <source>
        <dbReference type="Proteomes" id="UP000694851"/>
    </source>
</evidence>
<keyword evidence="2" id="KW-1185">Reference proteome</keyword>